<dbReference type="KEGG" id="ttk:TST_0105"/>
<name>A0A0S3QRI4_THET7</name>
<comment type="function">
    <text evidence="2">One of several proteins that assist in the late maturation steps of the functional core of the 30S ribosomal subunit. Associates with free 30S ribosomal subunits (but not with 30S subunits that are part of 70S ribosomes or polysomes). Required for efficient processing of 16S rRNA. May interact with the 5'-terminal helix region of 16S rRNA.</text>
</comment>
<sequence>MMKGYKRTDRLAELIREEIADILISGSVKDLDIGFVTITRVKVSADLSFADVYFSVLDGSWDYTKQQLEMHRVEIQSYIGRDLRLKRLPKLRFFEDRSLEHVERIETLLKRIKDEEECS</sequence>
<proteinExistence type="inferred from homology"/>
<evidence type="ECO:0000313" key="4">
    <source>
        <dbReference type="Proteomes" id="UP000063234"/>
    </source>
</evidence>
<dbReference type="GO" id="GO:0005829">
    <property type="term" value="C:cytosol"/>
    <property type="evidence" value="ECO:0007669"/>
    <property type="project" value="TreeGrafter"/>
</dbReference>
<dbReference type="Proteomes" id="UP000063234">
    <property type="component" value="Chromosome"/>
</dbReference>
<evidence type="ECO:0000256" key="2">
    <source>
        <dbReference type="HAMAP-Rule" id="MF_00003"/>
    </source>
</evidence>
<accession>A0A0S3QRI4</accession>
<evidence type="ECO:0000313" key="3">
    <source>
        <dbReference type="EMBL" id="BAT70915.1"/>
    </source>
</evidence>
<reference evidence="4" key="1">
    <citation type="journal article" date="2018" name="Science">
        <title>A primordial and reversible TCA cycle in a facultatively chemolithoautotrophic thermophile.</title>
        <authorList>
            <person name="Nunoura T."/>
            <person name="Chikaraishi Y."/>
            <person name="Izaki R."/>
            <person name="Suwa T."/>
            <person name="Sato T."/>
            <person name="Harada T."/>
            <person name="Mori K."/>
            <person name="Kato Y."/>
            <person name="Miyazaki M."/>
            <person name="Shimamura S."/>
            <person name="Yanagawa K."/>
            <person name="Shuto A."/>
            <person name="Ohkouchi N."/>
            <person name="Fujita N."/>
            <person name="Takaki Y."/>
            <person name="Atomi H."/>
            <person name="Takai K."/>
        </authorList>
    </citation>
    <scope>NUCLEOTIDE SEQUENCE [LARGE SCALE GENOMIC DNA]</scope>
    <source>
        <strain evidence="4">DSM 17441 / JCM 13301 / NBRC 103674 / ABI70S6</strain>
    </source>
</reference>
<dbReference type="InterPro" id="IPR015946">
    <property type="entry name" value="KH_dom-like_a/b"/>
</dbReference>
<dbReference type="NCBIfam" id="TIGR00082">
    <property type="entry name" value="rbfA"/>
    <property type="match status" value="1"/>
</dbReference>
<dbReference type="AlphaFoldDB" id="A0A0S3QRI4"/>
<evidence type="ECO:0000256" key="1">
    <source>
        <dbReference type="ARBA" id="ARBA00022517"/>
    </source>
</evidence>
<gene>
    <name evidence="2 3" type="primary">rbfA</name>
    <name evidence="3" type="ORF">TST_0105</name>
</gene>
<keyword evidence="4" id="KW-1185">Reference proteome</keyword>
<dbReference type="Gene3D" id="3.30.300.20">
    <property type="match status" value="1"/>
</dbReference>
<dbReference type="InterPro" id="IPR000238">
    <property type="entry name" value="RbfA"/>
</dbReference>
<comment type="subunit">
    <text evidence="2">Monomer. Binds 30S ribosomal subunits, but not 50S ribosomal subunits or 70S ribosomes.</text>
</comment>
<dbReference type="InterPro" id="IPR023799">
    <property type="entry name" value="RbfA_dom_sf"/>
</dbReference>
<dbReference type="GO" id="GO:0043024">
    <property type="term" value="F:ribosomal small subunit binding"/>
    <property type="evidence" value="ECO:0007669"/>
    <property type="project" value="TreeGrafter"/>
</dbReference>
<dbReference type="STRING" id="1298851.TST_0105"/>
<organism evidence="3 4">
    <name type="scientific">Thermosulfidibacter takaii (strain DSM 17441 / JCM 13301 / NBRC 103674 / ABI70S6)</name>
    <dbReference type="NCBI Taxonomy" id="1298851"/>
    <lineage>
        <taxon>Bacteria</taxon>
        <taxon>Pseudomonadati</taxon>
        <taxon>Thermosulfidibacterota</taxon>
        <taxon>Thermosulfidibacteria</taxon>
        <taxon>Thermosulfidibacterales</taxon>
        <taxon>Thermosulfidibacteraceae</taxon>
    </lineage>
</organism>
<comment type="similarity">
    <text evidence="2">Belongs to the RbfA family.</text>
</comment>
<keyword evidence="2" id="KW-0963">Cytoplasm</keyword>
<dbReference type="PANTHER" id="PTHR33515:SF1">
    <property type="entry name" value="RIBOSOME-BINDING FACTOR A, CHLOROPLASTIC-RELATED"/>
    <property type="match status" value="1"/>
</dbReference>
<dbReference type="PANTHER" id="PTHR33515">
    <property type="entry name" value="RIBOSOME-BINDING FACTOR A, CHLOROPLASTIC-RELATED"/>
    <property type="match status" value="1"/>
</dbReference>
<dbReference type="GO" id="GO:0030490">
    <property type="term" value="P:maturation of SSU-rRNA"/>
    <property type="evidence" value="ECO:0007669"/>
    <property type="project" value="UniProtKB-UniRule"/>
</dbReference>
<keyword evidence="1 2" id="KW-0690">Ribosome biogenesis</keyword>
<dbReference type="Pfam" id="PF02033">
    <property type="entry name" value="RBFA"/>
    <property type="match status" value="1"/>
</dbReference>
<protein>
    <recommendedName>
        <fullName evidence="2">Ribosome-binding factor A</fullName>
    </recommendedName>
</protein>
<dbReference type="EMBL" id="AP013035">
    <property type="protein sequence ID" value="BAT70915.1"/>
    <property type="molecule type" value="Genomic_DNA"/>
</dbReference>
<dbReference type="HAMAP" id="MF_00003">
    <property type="entry name" value="RbfA"/>
    <property type="match status" value="1"/>
</dbReference>
<comment type="subcellular location">
    <subcellularLocation>
        <location evidence="2">Cytoplasm</location>
    </subcellularLocation>
</comment>
<dbReference type="SUPFAM" id="SSF89919">
    <property type="entry name" value="Ribosome-binding factor A, RbfA"/>
    <property type="match status" value="1"/>
</dbReference>